<organism evidence="2">
    <name type="scientific">Thermohahella caldifontis</name>
    <dbReference type="NCBI Taxonomy" id="3142973"/>
    <lineage>
        <taxon>Bacteria</taxon>
        <taxon>Pseudomonadati</taxon>
        <taxon>Pseudomonadota</taxon>
        <taxon>Gammaproteobacteria</taxon>
        <taxon>Oceanospirillales</taxon>
        <taxon>Hahellaceae</taxon>
        <taxon>Thermohahella</taxon>
    </lineage>
</organism>
<gene>
    <name evidence="2" type="ORF">AAIA72_02505</name>
</gene>
<dbReference type="EMBL" id="CP154858">
    <property type="protein sequence ID" value="XDT72876.1"/>
    <property type="molecule type" value="Genomic_DNA"/>
</dbReference>
<proteinExistence type="predicted"/>
<evidence type="ECO:0000313" key="2">
    <source>
        <dbReference type="EMBL" id="XDT72876.1"/>
    </source>
</evidence>
<protein>
    <submittedName>
        <fullName evidence="2">ChaN family lipoprotein</fullName>
    </submittedName>
</protein>
<dbReference type="Gene3D" id="3.40.50.11550">
    <property type="match status" value="1"/>
</dbReference>
<evidence type="ECO:0000259" key="1">
    <source>
        <dbReference type="Pfam" id="PF04187"/>
    </source>
</evidence>
<name>A0AB39UY87_9GAMM</name>
<reference evidence="2" key="1">
    <citation type="submission" date="2024-05" db="EMBL/GenBank/DDBJ databases">
        <title>Genome sequencing of novel strain.</title>
        <authorList>
            <person name="Ganbat D."/>
            <person name="Ganbat S."/>
            <person name="Lee S.-J."/>
        </authorList>
    </citation>
    <scope>NUCLEOTIDE SEQUENCE</scope>
    <source>
        <strain evidence="2">SMD15-11</strain>
    </source>
</reference>
<dbReference type="AlphaFoldDB" id="A0AB39UY87"/>
<dbReference type="CDD" id="cd14727">
    <property type="entry name" value="ChanN-like"/>
    <property type="match status" value="1"/>
</dbReference>
<dbReference type="Pfam" id="PF04187">
    <property type="entry name" value="Cofac_haem_bdg"/>
    <property type="match status" value="1"/>
</dbReference>
<dbReference type="KEGG" id="tcd:AAIA72_02505"/>
<dbReference type="InterPro" id="IPR007314">
    <property type="entry name" value="Cofac_haem-bd_dom"/>
</dbReference>
<dbReference type="SUPFAM" id="SSF159501">
    <property type="entry name" value="EreA/ChaN-like"/>
    <property type="match status" value="1"/>
</dbReference>
<accession>A0AB39UY87</accession>
<dbReference type="RefSeq" id="WP_369601876.1">
    <property type="nucleotide sequence ID" value="NZ_CP154858.1"/>
</dbReference>
<keyword evidence="2" id="KW-0449">Lipoprotein</keyword>
<feature type="domain" description="Haem-binding uptake Tiki superfamily ChaN" evidence="1">
    <location>
        <begin position="27"/>
        <end position="236"/>
    </location>
</feature>
<sequence length="302" mass="34579">MQQSPRPHPLNNTFQTVQGGIAESEVFRRAMQADVVILAEKHDNRYHHGLQQKLLKALVEHGRRPALGMEMFSRDQTSLLMQYIDPPVHGKPMTEEALRRALNMEEDGLPWQQYAPLFRQLKASGSPAFGIDLPVALRARLGALGEDKLLPVERRQLPETEDADPLYRKVMFERIRASHCGWGPEPYLRKLFRVWQARNQTMAEQIAAMLETDRRPVVVIVGNGHTDYNLGLISRLKSLRPDVSILNMGLLETETDKPHAEAYLFDSRFPERPRYDVVYLAPPETVPEDLCAAFNQRRITKP</sequence>